<organism evidence="7 8">
    <name type="scientific">Clostridium sartagoforme AAU1</name>
    <dbReference type="NCBI Taxonomy" id="1202534"/>
    <lineage>
        <taxon>Bacteria</taxon>
        <taxon>Bacillati</taxon>
        <taxon>Bacillota</taxon>
        <taxon>Clostridia</taxon>
        <taxon>Eubacteriales</taxon>
        <taxon>Clostridiaceae</taxon>
        <taxon>Clostridium</taxon>
    </lineage>
</organism>
<dbReference type="Proteomes" id="UP000013988">
    <property type="component" value="Unassembled WGS sequence"/>
</dbReference>
<name>R9CGY7_9CLOT</name>
<keyword evidence="3 5" id="KW-1133">Transmembrane helix</keyword>
<feature type="transmembrane region" description="Helical" evidence="5">
    <location>
        <begin position="12"/>
        <end position="36"/>
    </location>
</feature>
<dbReference type="GO" id="GO:0016020">
    <property type="term" value="C:membrane"/>
    <property type="evidence" value="ECO:0007669"/>
    <property type="project" value="UniProtKB-SubCell"/>
</dbReference>
<accession>R9CGY7</accession>
<dbReference type="EMBL" id="ASRV01000004">
    <property type="protein sequence ID" value="EOR28275.1"/>
    <property type="molecule type" value="Genomic_DNA"/>
</dbReference>
<evidence type="ECO:0000256" key="2">
    <source>
        <dbReference type="ARBA" id="ARBA00022692"/>
    </source>
</evidence>
<proteinExistence type="predicted"/>
<evidence type="ECO:0000313" key="7">
    <source>
        <dbReference type="EMBL" id="EOR28275.1"/>
    </source>
</evidence>
<dbReference type="AlphaFoldDB" id="R9CGY7"/>
<protein>
    <recommendedName>
        <fullName evidence="6">O-antigen ligase-related domain-containing protein</fullName>
    </recommendedName>
</protein>
<evidence type="ECO:0000313" key="8">
    <source>
        <dbReference type="Proteomes" id="UP000013988"/>
    </source>
</evidence>
<evidence type="ECO:0000256" key="5">
    <source>
        <dbReference type="SAM" id="Phobius"/>
    </source>
</evidence>
<gene>
    <name evidence="7" type="ORF">A500_00110</name>
</gene>
<feature type="non-terminal residue" evidence="7">
    <location>
        <position position="1"/>
    </location>
</feature>
<feature type="transmembrane region" description="Helical" evidence="5">
    <location>
        <begin position="246"/>
        <end position="264"/>
    </location>
</feature>
<dbReference type="RefSeq" id="WP_016205563.1">
    <property type="nucleotide sequence ID" value="NZ_ASRV01000004.1"/>
</dbReference>
<dbReference type="InterPro" id="IPR007016">
    <property type="entry name" value="O-antigen_ligase-rel_domated"/>
</dbReference>
<keyword evidence="2 5" id="KW-0812">Transmembrane</keyword>
<keyword evidence="8" id="KW-1185">Reference proteome</keyword>
<evidence type="ECO:0000256" key="3">
    <source>
        <dbReference type="ARBA" id="ARBA00022989"/>
    </source>
</evidence>
<comment type="caution">
    <text evidence="7">The sequence shown here is derived from an EMBL/GenBank/DDBJ whole genome shotgun (WGS) entry which is preliminary data.</text>
</comment>
<sequence>TSIVISDYKYIIIIFIPILIAILLRYTKISIFLIIMVNESMFYLLDNFNANAFMTLLTIILVFCSFYEIVIKGKKVKYLFRNNIIMIFIIVLIEVFIAHSITNQSIFLGVDASKRYFWYANYFYLRLKINNDNADEIIDFVIKIATILSVLYLMQSLLYTKIQVFNMNYLEKYPFVRFYTGITIIVFSLFLSLERFKYTKRKKYLFFSFIMILEIVFVGQSRSIIIPLFILIFYKIFMFIRNKFTAKSLIVATVLFVTFTPMLFNSNSYINKMIDSVFKEISMNTGTSGVRVREVEFFLNQFKEYPLLGCGIHSDKTDIGLDMLGRNYKFFQNDIGVLGFIATFGVIGIGVFLSIAFKMIIYIYRFKKKNLIIYGELSIVYILISLPLSFYFENSTSILYILITLCYFENYLEKYIDESDILNDRRNIISFDKEVKNEF</sequence>
<feature type="transmembrane region" description="Helical" evidence="5">
    <location>
        <begin position="48"/>
        <end position="71"/>
    </location>
</feature>
<feature type="transmembrane region" description="Helical" evidence="5">
    <location>
        <begin position="335"/>
        <end position="364"/>
    </location>
</feature>
<feature type="transmembrane region" description="Helical" evidence="5">
    <location>
        <begin position="205"/>
        <end position="234"/>
    </location>
</feature>
<feature type="transmembrane region" description="Helical" evidence="5">
    <location>
        <begin position="175"/>
        <end position="193"/>
    </location>
</feature>
<reference evidence="7 8" key="1">
    <citation type="submission" date="2013-03" db="EMBL/GenBank/DDBJ databases">
        <title>Whole genome shotgun sequencing of Clostridium sartagoforme AAU1.</title>
        <authorList>
            <person name="Joshi C.G."/>
            <person name="Duggirala S.M."/>
            <person name="Nathani N.M."/>
            <person name="Bhatt V.D."/>
            <person name="Patel A.K."/>
            <person name="Pandya P.R."/>
            <person name="KaPatel J.A."/>
        </authorList>
    </citation>
    <scope>NUCLEOTIDE SEQUENCE [LARGE SCALE GENOMIC DNA]</scope>
    <source>
        <strain evidence="7 8">AAU1</strain>
    </source>
</reference>
<dbReference type="PATRIC" id="fig|1202534.3.peg.20"/>
<evidence type="ECO:0000256" key="1">
    <source>
        <dbReference type="ARBA" id="ARBA00004141"/>
    </source>
</evidence>
<evidence type="ECO:0000259" key="6">
    <source>
        <dbReference type="Pfam" id="PF04932"/>
    </source>
</evidence>
<evidence type="ECO:0000256" key="4">
    <source>
        <dbReference type="ARBA" id="ARBA00023136"/>
    </source>
</evidence>
<feature type="transmembrane region" description="Helical" evidence="5">
    <location>
        <begin position="137"/>
        <end position="154"/>
    </location>
</feature>
<feature type="domain" description="O-antigen ligase-related" evidence="6">
    <location>
        <begin position="208"/>
        <end position="353"/>
    </location>
</feature>
<dbReference type="Pfam" id="PF04932">
    <property type="entry name" value="Wzy_C"/>
    <property type="match status" value="1"/>
</dbReference>
<feature type="transmembrane region" description="Helical" evidence="5">
    <location>
        <begin position="83"/>
        <end position="101"/>
    </location>
</feature>
<feature type="transmembrane region" description="Helical" evidence="5">
    <location>
        <begin position="371"/>
        <end position="392"/>
    </location>
</feature>
<comment type="subcellular location">
    <subcellularLocation>
        <location evidence="1">Membrane</location>
        <topology evidence="1">Multi-pass membrane protein</topology>
    </subcellularLocation>
</comment>
<keyword evidence="4 5" id="KW-0472">Membrane</keyword>